<dbReference type="InterPro" id="IPR052020">
    <property type="entry name" value="Cyclic_di-GMP/3'3'-cGAMP_PDE"/>
</dbReference>
<proteinExistence type="predicted"/>
<comment type="caution">
    <text evidence="3">The sequence shown here is derived from an EMBL/GenBank/DDBJ whole genome shotgun (WGS) entry which is preliminary data.</text>
</comment>
<dbReference type="EMBL" id="JADJNC010000002">
    <property type="protein sequence ID" value="MBK7421676.1"/>
    <property type="molecule type" value="Genomic_DNA"/>
</dbReference>
<dbReference type="Pfam" id="PF13487">
    <property type="entry name" value="HD_5"/>
    <property type="match status" value="1"/>
</dbReference>
<dbReference type="SUPFAM" id="SSF109604">
    <property type="entry name" value="HD-domain/PDEase-like"/>
    <property type="match status" value="1"/>
</dbReference>
<dbReference type="SMART" id="SM00471">
    <property type="entry name" value="HDc"/>
    <property type="match status" value="1"/>
</dbReference>
<feature type="transmembrane region" description="Helical" evidence="1">
    <location>
        <begin position="178"/>
        <end position="200"/>
    </location>
</feature>
<evidence type="ECO:0000313" key="4">
    <source>
        <dbReference type="Proteomes" id="UP000886602"/>
    </source>
</evidence>
<organism evidence="3 4">
    <name type="scientific">Candidatus Propionivibrio dominans</name>
    <dbReference type="NCBI Taxonomy" id="2954373"/>
    <lineage>
        <taxon>Bacteria</taxon>
        <taxon>Pseudomonadati</taxon>
        <taxon>Pseudomonadota</taxon>
        <taxon>Betaproteobacteria</taxon>
        <taxon>Rhodocyclales</taxon>
        <taxon>Rhodocyclaceae</taxon>
        <taxon>Propionivibrio</taxon>
    </lineage>
</organism>
<keyword evidence="1" id="KW-0472">Membrane</keyword>
<dbReference type="PROSITE" id="PS51832">
    <property type="entry name" value="HD_GYP"/>
    <property type="match status" value="1"/>
</dbReference>
<dbReference type="InterPro" id="IPR037522">
    <property type="entry name" value="HD_GYP_dom"/>
</dbReference>
<keyword evidence="1" id="KW-1133">Transmembrane helix</keyword>
<evidence type="ECO:0000313" key="3">
    <source>
        <dbReference type="EMBL" id="MBK7421676.1"/>
    </source>
</evidence>
<keyword evidence="1" id="KW-0812">Transmembrane</keyword>
<feature type="domain" description="HD-GYP" evidence="2">
    <location>
        <begin position="210"/>
        <end position="405"/>
    </location>
</feature>
<sequence>MPNLPETPMELSSLLARRLGAAAIAISFAAGGVSYRIETRRAEQAALESAVAGARHFESPAMQMAIDKASGEHLALNRLLDRTRFVGIRIFSPDRALIYETWEDIPIALINAAQTRQHEWPGRGQSHRNWITVSGERLIQVVLPLFGKDGTLAGYLEGVSRLDTQTVQAQTEQVRNGALTAAVSVLATALLLYPLLLAMLRQAVGLSSRLLNSNLSLMRSLGNAIAKRDSDTDSHNYRVTCYAVALAEAMGLPKKDISALITGAFLHDVGKIGIPDSILLKAGKLTNEEFEVMKTHVLLGIEIVEDNPWLKGAALTIRYHHERFDGTGYPEGLRGDSIPLNARLFAVVDVFDALTSERPYKKPMALNEAMVIIECESGCHFDPTIVAVFKRLAPMLYTQTCQADRIELHRRMHETLARYFLANQMPS</sequence>
<dbReference type="GO" id="GO:0008081">
    <property type="term" value="F:phosphoric diester hydrolase activity"/>
    <property type="evidence" value="ECO:0007669"/>
    <property type="project" value="UniProtKB-ARBA"/>
</dbReference>
<dbReference type="Gene3D" id="1.10.3210.10">
    <property type="entry name" value="Hypothetical protein af1432"/>
    <property type="match status" value="1"/>
</dbReference>
<dbReference type="CDD" id="cd00077">
    <property type="entry name" value="HDc"/>
    <property type="match status" value="1"/>
</dbReference>
<evidence type="ECO:0000256" key="1">
    <source>
        <dbReference type="SAM" id="Phobius"/>
    </source>
</evidence>
<dbReference type="AlphaFoldDB" id="A0A9D7FGR1"/>
<dbReference type="PANTHER" id="PTHR45228:SF8">
    <property type="entry name" value="TWO-COMPONENT RESPONSE REGULATOR-RELATED"/>
    <property type="match status" value="1"/>
</dbReference>
<gene>
    <name evidence="3" type="ORF">IPJ48_00475</name>
</gene>
<feature type="transmembrane region" description="Helical" evidence="1">
    <location>
        <begin position="15"/>
        <end position="35"/>
    </location>
</feature>
<accession>A0A9D7FGR1</accession>
<protein>
    <submittedName>
        <fullName evidence="3">HD-GYP domain-containing protein</fullName>
    </submittedName>
</protein>
<reference evidence="3" key="1">
    <citation type="submission" date="2020-10" db="EMBL/GenBank/DDBJ databases">
        <title>Connecting structure to function with the recovery of over 1000 high-quality activated sludge metagenome-assembled genomes encoding full-length rRNA genes using long-read sequencing.</title>
        <authorList>
            <person name="Singleton C.M."/>
            <person name="Petriglieri F."/>
            <person name="Kristensen J.M."/>
            <person name="Kirkegaard R.H."/>
            <person name="Michaelsen T.Y."/>
            <person name="Andersen M.H."/>
            <person name="Karst S.M."/>
            <person name="Dueholm M.S."/>
            <person name="Nielsen P.H."/>
            <person name="Albertsen M."/>
        </authorList>
    </citation>
    <scope>NUCLEOTIDE SEQUENCE</scope>
    <source>
        <strain evidence="3">EsbW_18-Q3-R4-48_MAXAC.044</strain>
    </source>
</reference>
<dbReference type="InterPro" id="IPR003607">
    <property type="entry name" value="HD/PDEase_dom"/>
</dbReference>
<dbReference type="PANTHER" id="PTHR45228">
    <property type="entry name" value="CYCLIC DI-GMP PHOSPHODIESTERASE TM_0186-RELATED"/>
    <property type="match status" value="1"/>
</dbReference>
<name>A0A9D7FGR1_9RHOO</name>
<dbReference type="Proteomes" id="UP000886602">
    <property type="component" value="Unassembled WGS sequence"/>
</dbReference>
<evidence type="ECO:0000259" key="2">
    <source>
        <dbReference type="PROSITE" id="PS51832"/>
    </source>
</evidence>